<dbReference type="EMBL" id="JBAKIA010000002">
    <property type="protein sequence ID" value="MEJ8473338.1"/>
    <property type="molecule type" value="Genomic_DNA"/>
</dbReference>
<dbReference type="Proteomes" id="UP001385499">
    <property type="component" value="Unassembled WGS sequence"/>
</dbReference>
<dbReference type="RefSeq" id="WP_340272907.1">
    <property type="nucleotide sequence ID" value="NZ_JBAKIA010000002.1"/>
</dbReference>
<reference evidence="2 3" key="1">
    <citation type="submission" date="2024-02" db="EMBL/GenBank/DDBJ databases">
        <title>Roseibium algae sp. nov., isolated from marine alga (Grateloupia sp.), showing potential in myo-inositol conversion.</title>
        <authorList>
            <person name="Wang Y."/>
        </authorList>
    </citation>
    <scope>NUCLEOTIDE SEQUENCE [LARGE SCALE GENOMIC DNA]</scope>
    <source>
        <strain evidence="2 3">H3510</strain>
    </source>
</reference>
<comment type="caution">
    <text evidence="2">The sequence shown here is derived from an EMBL/GenBank/DDBJ whole genome shotgun (WGS) entry which is preliminary data.</text>
</comment>
<feature type="domain" description="DUF4440" evidence="1">
    <location>
        <begin position="25"/>
        <end position="136"/>
    </location>
</feature>
<evidence type="ECO:0000313" key="2">
    <source>
        <dbReference type="EMBL" id="MEJ8473338.1"/>
    </source>
</evidence>
<sequence>MSEDTDQNADMDITENGQSDAEEAIAQLFEDYLAGFNDFDADRICDCFALPTTIWQHEKGHVFSDEDELLENAEALLTALDKEGVTGSVFHVLSSHISGNSALVTLDWTQETSDGETALQFTCHYQLILDGDDWVIATIVND</sequence>
<name>A0ABU8THL3_9HYPH</name>
<organism evidence="2 3">
    <name type="scientific">Roseibium algae</name>
    <dbReference type="NCBI Taxonomy" id="3123038"/>
    <lineage>
        <taxon>Bacteria</taxon>
        <taxon>Pseudomonadati</taxon>
        <taxon>Pseudomonadota</taxon>
        <taxon>Alphaproteobacteria</taxon>
        <taxon>Hyphomicrobiales</taxon>
        <taxon>Stappiaceae</taxon>
        <taxon>Roseibium</taxon>
    </lineage>
</organism>
<evidence type="ECO:0000259" key="1">
    <source>
        <dbReference type="Pfam" id="PF14534"/>
    </source>
</evidence>
<keyword evidence="3" id="KW-1185">Reference proteome</keyword>
<dbReference type="SUPFAM" id="SSF54427">
    <property type="entry name" value="NTF2-like"/>
    <property type="match status" value="1"/>
</dbReference>
<accession>A0ABU8THL3</accession>
<proteinExistence type="predicted"/>
<protein>
    <submittedName>
        <fullName evidence="2">DUF4440 domain-containing protein</fullName>
    </submittedName>
</protein>
<evidence type="ECO:0000313" key="3">
    <source>
        <dbReference type="Proteomes" id="UP001385499"/>
    </source>
</evidence>
<gene>
    <name evidence="2" type="ORF">V6575_04510</name>
</gene>
<dbReference type="Gene3D" id="3.10.450.50">
    <property type="match status" value="1"/>
</dbReference>
<dbReference type="Pfam" id="PF14534">
    <property type="entry name" value="DUF4440"/>
    <property type="match status" value="1"/>
</dbReference>
<dbReference type="InterPro" id="IPR032710">
    <property type="entry name" value="NTF2-like_dom_sf"/>
</dbReference>
<dbReference type="InterPro" id="IPR027843">
    <property type="entry name" value="DUF4440"/>
</dbReference>